<dbReference type="InterPro" id="IPR036423">
    <property type="entry name" value="SOD-like_Cu/Zn_dom_sf"/>
</dbReference>
<organism evidence="3 4">
    <name type="scientific">Cylicostephanus goldi</name>
    <name type="common">Nematode worm</name>
    <dbReference type="NCBI Taxonomy" id="71465"/>
    <lineage>
        <taxon>Eukaryota</taxon>
        <taxon>Metazoa</taxon>
        <taxon>Ecdysozoa</taxon>
        <taxon>Nematoda</taxon>
        <taxon>Chromadorea</taxon>
        <taxon>Rhabditida</taxon>
        <taxon>Rhabditina</taxon>
        <taxon>Rhabditomorpha</taxon>
        <taxon>Strongyloidea</taxon>
        <taxon>Strongylidae</taxon>
        <taxon>Cylicostephanus</taxon>
    </lineage>
</organism>
<keyword evidence="1" id="KW-0862">Zinc</keyword>
<proteinExistence type="inferred from homology"/>
<feature type="domain" description="Superoxide dismutase copper/zinc binding" evidence="2">
    <location>
        <begin position="2"/>
        <end position="83"/>
    </location>
</feature>
<evidence type="ECO:0000259" key="2">
    <source>
        <dbReference type="Pfam" id="PF00080"/>
    </source>
</evidence>
<dbReference type="InterPro" id="IPR024134">
    <property type="entry name" value="SOD_Cu/Zn_/chaperone"/>
</dbReference>
<keyword evidence="1" id="KW-0186">Copper</keyword>
<dbReference type="PANTHER" id="PTHR10003">
    <property type="entry name" value="SUPEROXIDE DISMUTASE CU-ZN -RELATED"/>
    <property type="match status" value="1"/>
</dbReference>
<comment type="similarity">
    <text evidence="1">Belongs to the Cu-Zn superoxide dismutase family.</text>
</comment>
<keyword evidence="4" id="KW-1185">Reference proteome</keyword>
<comment type="cofactor">
    <cofactor evidence="1">
        <name>Zn(2+)</name>
        <dbReference type="ChEBI" id="CHEBI:29105"/>
    </cofactor>
    <text evidence="1">Binds 1 zinc ion per subunit.</text>
</comment>
<dbReference type="Proteomes" id="UP000271889">
    <property type="component" value="Unassembled WGS sequence"/>
</dbReference>
<dbReference type="EC" id="1.15.1.1" evidence="1"/>
<dbReference type="PRINTS" id="PR00068">
    <property type="entry name" value="CUZNDISMTASE"/>
</dbReference>
<dbReference type="EMBL" id="UYRV01132240">
    <property type="protein sequence ID" value="VDN37638.1"/>
    <property type="molecule type" value="Genomic_DNA"/>
</dbReference>
<evidence type="ECO:0000313" key="3">
    <source>
        <dbReference type="EMBL" id="VDN37638.1"/>
    </source>
</evidence>
<comment type="function">
    <text evidence="1">Destroys radicals which are normally produced within the cells and which are toxic to biological systems.</text>
</comment>
<evidence type="ECO:0000313" key="4">
    <source>
        <dbReference type="Proteomes" id="UP000271889"/>
    </source>
</evidence>
<reference evidence="3 4" key="1">
    <citation type="submission" date="2018-11" db="EMBL/GenBank/DDBJ databases">
        <authorList>
            <consortium name="Pathogen Informatics"/>
        </authorList>
    </citation>
    <scope>NUCLEOTIDE SEQUENCE [LARGE SCALE GENOMIC DNA]</scope>
</reference>
<comment type="cofactor">
    <cofactor evidence="1">
        <name>Cu cation</name>
        <dbReference type="ChEBI" id="CHEBI:23378"/>
    </cofactor>
    <text evidence="1">Binds 1 copper ion per subunit.</text>
</comment>
<name>A0A3P7NPI9_CYLGO</name>
<gene>
    <name evidence="3" type="ORF">CGOC_LOCUS13524</name>
</gene>
<sequence>MNATHGAQNDPIRHVGDLENVIAQNSGIVDIYIHDPVISLTGNDTIVGRSLVIHEGQDDLGRGSHPDSQETGNSGGRFGCGIIVARWWPCC</sequence>
<dbReference type="Gene3D" id="2.60.40.200">
    <property type="entry name" value="Superoxide dismutase, copper/zinc binding domain"/>
    <property type="match status" value="1"/>
</dbReference>
<accession>A0A3P7NPI9</accession>
<dbReference type="PROSITE" id="PS00332">
    <property type="entry name" value="SOD_CU_ZN_2"/>
    <property type="match status" value="1"/>
</dbReference>
<keyword evidence="1" id="KW-0479">Metal-binding</keyword>
<dbReference type="Pfam" id="PF00080">
    <property type="entry name" value="Sod_Cu"/>
    <property type="match status" value="1"/>
</dbReference>
<dbReference type="SUPFAM" id="SSF49329">
    <property type="entry name" value="Cu,Zn superoxide dismutase-like"/>
    <property type="match status" value="1"/>
</dbReference>
<keyword evidence="1" id="KW-0560">Oxidoreductase</keyword>
<dbReference type="GO" id="GO:0005507">
    <property type="term" value="F:copper ion binding"/>
    <property type="evidence" value="ECO:0007669"/>
    <property type="project" value="InterPro"/>
</dbReference>
<evidence type="ECO:0000256" key="1">
    <source>
        <dbReference type="RuleBase" id="RU000393"/>
    </source>
</evidence>
<comment type="catalytic activity">
    <reaction evidence="1">
        <text>2 superoxide + 2 H(+) = H2O2 + O2</text>
        <dbReference type="Rhea" id="RHEA:20696"/>
        <dbReference type="ChEBI" id="CHEBI:15378"/>
        <dbReference type="ChEBI" id="CHEBI:15379"/>
        <dbReference type="ChEBI" id="CHEBI:16240"/>
        <dbReference type="ChEBI" id="CHEBI:18421"/>
        <dbReference type="EC" id="1.15.1.1"/>
    </reaction>
</comment>
<dbReference type="InterPro" id="IPR018152">
    <property type="entry name" value="SOD_Cu/Zn_BS"/>
</dbReference>
<dbReference type="InterPro" id="IPR001424">
    <property type="entry name" value="SOD_Cu_Zn_dom"/>
</dbReference>
<dbReference type="GO" id="GO:0004784">
    <property type="term" value="F:superoxide dismutase activity"/>
    <property type="evidence" value="ECO:0007669"/>
    <property type="project" value="UniProtKB-EC"/>
</dbReference>
<protein>
    <recommendedName>
        <fullName evidence="1">Superoxide dismutase [Cu-Zn]</fullName>
        <ecNumber evidence="1">1.15.1.1</ecNumber>
    </recommendedName>
</protein>
<dbReference type="AlphaFoldDB" id="A0A3P7NPI9"/>
<dbReference type="OrthoDB" id="2015551at2759"/>